<keyword evidence="1" id="KW-1133">Transmembrane helix</keyword>
<dbReference type="InterPro" id="IPR008457">
    <property type="entry name" value="Cu-R_CopD_dom"/>
</dbReference>
<feature type="transmembrane region" description="Helical" evidence="1">
    <location>
        <begin position="70"/>
        <end position="88"/>
    </location>
</feature>
<dbReference type="Proteomes" id="UP001596297">
    <property type="component" value="Unassembled WGS sequence"/>
</dbReference>
<organism evidence="3 4">
    <name type="scientific">Deinococcus lacus</name>
    <dbReference type="NCBI Taxonomy" id="392561"/>
    <lineage>
        <taxon>Bacteria</taxon>
        <taxon>Thermotogati</taxon>
        <taxon>Deinococcota</taxon>
        <taxon>Deinococci</taxon>
        <taxon>Deinococcales</taxon>
        <taxon>Deinococcaceae</taxon>
        <taxon>Deinococcus</taxon>
    </lineage>
</organism>
<keyword evidence="4" id="KW-1185">Reference proteome</keyword>
<gene>
    <name evidence="3" type="ORF">ACFP81_02200</name>
</gene>
<proteinExistence type="predicted"/>
<dbReference type="Pfam" id="PF05425">
    <property type="entry name" value="CopD"/>
    <property type="match status" value="1"/>
</dbReference>
<feature type="transmembrane region" description="Helical" evidence="1">
    <location>
        <begin position="35"/>
        <end position="58"/>
    </location>
</feature>
<name>A0ABW1YAF8_9DEIO</name>
<reference evidence="4" key="1">
    <citation type="journal article" date="2019" name="Int. J. Syst. Evol. Microbiol.">
        <title>The Global Catalogue of Microorganisms (GCM) 10K type strain sequencing project: providing services to taxonomists for standard genome sequencing and annotation.</title>
        <authorList>
            <consortium name="The Broad Institute Genomics Platform"/>
            <consortium name="The Broad Institute Genome Sequencing Center for Infectious Disease"/>
            <person name="Wu L."/>
            <person name="Ma J."/>
        </authorList>
    </citation>
    <scope>NUCLEOTIDE SEQUENCE [LARGE SCALE GENOMIC DNA]</scope>
    <source>
        <strain evidence="4">CGMCC 1.15772</strain>
    </source>
</reference>
<sequence length="93" mass="10085">MTTPALLCLMILVWSGAYAALLHGGSLAHLTASEYGRVLGFKLLAVLVSLGAAGWLRLRLYRRWPPRPALRLELAGLLVTLAVSAWLGQLNPH</sequence>
<feature type="domain" description="Copper resistance protein D" evidence="2">
    <location>
        <begin position="5"/>
        <end position="87"/>
    </location>
</feature>
<evidence type="ECO:0000256" key="1">
    <source>
        <dbReference type="SAM" id="Phobius"/>
    </source>
</evidence>
<comment type="caution">
    <text evidence="3">The sequence shown here is derived from an EMBL/GenBank/DDBJ whole genome shotgun (WGS) entry which is preliminary data.</text>
</comment>
<dbReference type="EMBL" id="JBHSWD010000001">
    <property type="protein sequence ID" value="MFC6590958.1"/>
    <property type="molecule type" value="Genomic_DNA"/>
</dbReference>
<keyword evidence="1" id="KW-0812">Transmembrane</keyword>
<keyword evidence="1" id="KW-0472">Membrane</keyword>
<accession>A0ABW1YAF8</accession>
<evidence type="ECO:0000259" key="2">
    <source>
        <dbReference type="Pfam" id="PF05425"/>
    </source>
</evidence>
<evidence type="ECO:0000313" key="4">
    <source>
        <dbReference type="Proteomes" id="UP001596297"/>
    </source>
</evidence>
<dbReference type="RefSeq" id="WP_380081967.1">
    <property type="nucleotide sequence ID" value="NZ_JBHSWD010000001.1"/>
</dbReference>
<protein>
    <submittedName>
        <fullName evidence="3">CopD family protein</fullName>
    </submittedName>
</protein>
<evidence type="ECO:0000313" key="3">
    <source>
        <dbReference type="EMBL" id="MFC6590958.1"/>
    </source>
</evidence>